<sequence length="105" mass="11681">MRRKRSTRMMTSLWLSRIHPKVDNQLSLNGLKGIIQSTATDFALSTEMAGPNSTSDESEETTAGDTPCPHRMSPATRRLSSNCRWTVKCRMLPHSSGDCTILLSK</sequence>
<evidence type="ECO:0000256" key="1">
    <source>
        <dbReference type="SAM" id="MobiDB-lite"/>
    </source>
</evidence>
<feature type="region of interest" description="Disordered" evidence="1">
    <location>
        <begin position="47"/>
        <end position="76"/>
    </location>
</feature>
<dbReference type="EMBL" id="HBUF01180183">
    <property type="protein sequence ID" value="CAG6655135.1"/>
    <property type="molecule type" value="Transcribed_RNA"/>
</dbReference>
<name>A0A8D8RUE6_9HEMI</name>
<protein>
    <submittedName>
        <fullName evidence="2">Uncharacterized protein</fullName>
    </submittedName>
</protein>
<reference evidence="2" key="1">
    <citation type="submission" date="2021-05" db="EMBL/GenBank/DDBJ databases">
        <authorList>
            <person name="Alioto T."/>
            <person name="Alioto T."/>
            <person name="Gomez Garrido J."/>
        </authorList>
    </citation>
    <scope>NUCLEOTIDE SEQUENCE</scope>
</reference>
<dbReference type="EMBL" id="HBUF01180181">
    <property type="protein sequence ID" value="CAG6655121.1"/>
    <property type="molecule type" value="Transcribed_RNA"/>
</dbReference>
<dbReference type="EMBL" id="HBUF01180179">
    <property type="protein sequence ID" value="CAG6655109.1"/>
    <property type="molecule type" value="Transcribed_RNA"/>
</dbReference>
<proteinExistence type="predicted"/>
<evidence type="ECO:0000313" key="2">
    <source>
        <dbReference type="EMBL" id="CAG6655109.1"/>
    </source>
</evidence>
<dbReference type="EMBL" id="HBUF01180180">
    <property type="protein sequence ID" value="CAG6655115.1"/>
    <property type="molecule type" value="Transcribed_RNA"/>
</dbReference>
<organism evidence="2">
    <name type="scientific">Cacopsylla melanoneura</name>
    <dbReference type="NCBI Taxonomy" id="428564"/>
    <lineage>
        <taxon>Eukaryota</taxon>
        <taxon>Metazoa</taxon>
        <taxon>Ecdysozoa</taxon>
        <taxon>Arthropoda</taxon>
        <taxon>Hexapoda</taxon>
        <taxon>Insecta</taxon>
        <taxon>Pterygota</taxon>
        <taxon>Neoptera</taxon>
        <taxon>Paraneoptera</taxon>
        <taxon>Hemiptera</taxon>
        <taxon>Sternorrhyncha</taxon>
        <taxon>Psylloidea</taxon>
        <taxon>Psyllidae</taxon>
        <taxon>Psyllinae</taxon>
        <taxon>Cacopsylla</taxon>
    </lineage>
</organism>
<dbReference type="AlphaFoldDB" id="A0A8D8RUE6"/>
<dbReference type="EMBL" id="HBUF01180182">
    <property type="protein sequence ID" value="CAG6655128.1"/>
    <property type="molecule type" value="Transcribed_RNA"/>
</dbReference>
<accession>A0A8D8RUE6</accession>